<feature type="transmembrane region" description="Helical" evidence="4">
    <location>
        <begin position="96"/>
        <end position="123"/>
    </location>
</feature>
<sequence length="433" mass="46923">MRAILTGLVVGYGFMVMFISTAIKGVYQINFTGLVHHYGVGIEAMALAGGFFGLAQGVFSAMVGKLCDRCGASYVLLSGMLSAACAFLLFSSDNSFLTFLLGFLLFAAYAMAALTFVPVSILIDMYVMPERRQLAYVLATNGIAVGLMVLSPIWIYLEGYLSWPMLCSVLAAIFASLAVIPALLNCLGRTPVKIPVALRAVTAPLTQPNAQAVKHTTLASLPRYWYFDRRFLLAALAFSGCGTSMIFIDVHYVPAIQEILQHRTAANLLTGFSLSLLGLSEALGSLLIGYIVSKKVSLPLLLGMLFLLRCATLMALVLWPEPVMVPLFGIFFGITYMGTVIIISRLAGTIFGYRYKGFIFGAFFLIHQLSGLLTAWLGSLLRVYCGSYFPVICFVAVWLALSAGASLLLSIMKNNTDAGTDTGNDSRFQVKYE</sequence>
<keyword evidence="3 4" id="KW-0472">Membrane</keyword>
<evidence type="ECO:0000256" key="2">
    <source>
        <dbReference type="ARBA" id="ARBA00022989"/>
    </source>
</evidence>
<gene>
    <name evidence="6" type="ORF">BHC54_04355</name>
</gene>
<keyword evidence="1 4" id="KW-0812">Transmembrane</keyword>
<feature type="transmembrane region" description="Helical" evidence="4">
    <location>
        <begin position="135"/>
        <end position="157"/>
    </location>
</feature>
<evidence type="ECO:0000256" key="3">
    <source>
        <dbReference type="ARBA" id="ARBA00023136"/>
    </source>
</evidence>
<feature type="transmembrane region" description="Helical" evidence="4">
    <location>
        <begin position="163"/>
        <end position="184"/>
    </location>
</feature>
<protein>
    <recommendedName>
        <fullName evidence="5">Major facilitator superfamily (MFS) profile domain-containing protein</fullName>
    </recommendedName>
</protein>
<keyword evidence="7" id="KW-1185">Reference proteome</keyword>
<feature type="domain" description="Major facilitator superfamily (MFS) profile" evidence="5">
    <location>
        <begin position="1"/>
        <end position="414"/>
    </location>
</feature>
<organism evidence="6 7">
    <name type="scientific">Snodgrassella alvi</name>
    <dbReference type="NCBI Taxonomy" id="1196083"/>
    <lineage>
        <taxon>Bacteria</taxon>
        <taxon>Pseudomonadati</taxon>
        <taxon>Pseudomonadota</taxon>
        <taxon>Betaproteobacteria</taxon>
        <taxon>Neisseriales</taxon>
        <taxon>Neisseriaceae</taxon>
        <taxon>Snodgrassella</taxon>
    </lineage>
</organism>
<feature type="transmembrane region" description="Helical" evidence="4">
    <location>
        <begin position="298"/>
        <end position="319"/>
    </location>
</feature>
<dbReference type="Pfam" id="PF07690">
    <property type="entry name" value="MFS_1"/>
    <property type="match status" value="1"/>
</dbReference>
<dbReference type="PROSITE" id="PS50850">
    <property type="entry name" value="MFS"/>
    <property type="match status" value="1"/>
</dbReference>
<dbReference type="Gene3D" id="1.20.1250.20">
    <property type="entry name" value="MFS general substrate transporter like domains"/>
    <property type="match status" value="1"/>
</dbReference>
<feature type="transmembrane region" description="Helical" evidence="4">
    <location>
        <begin position="358"/>
        <end position="381"/>
    </location>
</feature>
<dbReference type="SUPFAM" id="SSF103473">
    <property type="entry name" value="MFS general substrate transporter"/>
    <property type="match status" value="1"/>
</dbReference>
<feature type="transmembrane region" description="Helical" evidence="4">
    <location>
        <begin position="38"/>
        <end position="59"/>
    </location>
</feature>
<feature type="transmembrane region" description="Helical" evidence="4">
    <location>
        <begin position="325"/>
        <end position="346"/>
    </location>
</feature>
<dbReference type="InterPro" id="IPR011701">
    <property type="entry name" value="MFS"/>
</dbReference>
<dbReference type="GO" id="GO:0022857">
    <property type="term" value="F:transmembrane transporter activity"/>
    <property type="evidence" value="ECO:0007669"/>
    <property type="project" value="InterPro"/>
</dbReference>
<evidence type="ECO:0000313" key="7">
    <source>
        <dbReference type="Proteomes" id="UP000230202"/>
    </source>
</evidence>
<feature type="transmembrane region" description="Helical" evidence="4">
    <location>
        <begin position="268"/>
        <end position="291"/>
    </location>
</feature>
<name>A0A2N9X7Y3_9NEIS</name>
<reference evidence="6" key="1">
    <citation type="journal article" date="2017" name="MBio">
        <title>Type VI secretion-mediated competition in the bee gut microbiome.</title>
        <authorList>
            <person name="Steele M.I."/>
            <person name="Kwong W.K."/>
            <person name="Powell J.E."/>
            <person name="Whiteley M."/>
            <person name="Moran N.A."/>
        </authorList>
    </citation>
    <scope>NUCLEOTIDE SEQUENCE [LARGE SCALE GENOMIC DNA]</scope>
    <source>
        <strain evidence="6">WkB273</strain>
    </source>
</reference>
<dbReference type="InterPro" id="IPR050327">
    <property type="entry name" value="Proton-linked_MCT"/>
</dbReference>
<dbReference type="InterPro" id="IPR020846">
    <property type="entry name" value="MFS_dom"/>
</dbReference>
<feature type="transmembrane region" description="Helical" evidence="4">
    <location>
        <begin position="71"/>
        <end position="90"/>
    </location>
</feature>
<comment type="caution">
    <text evidence="6">The sequence shown here is derived from an EMBL/GenBank/DDBJ whole genome shotgun (WGS) entry which is preliminary data.</text>
</comment>
<dbReference type="EMBL" id="MEIL01000023">
    <property type="protein sequence ID" value="PIT39992.1"/>
    <property type="molecule type" value="Genomic_DNA"/>
</dbReference>
<dbReference type="OrthoDB" id="146345at2"/>
<feature type="transmembrane region" description="Helical" evidence="4">
    <location>
        <begin position="231"/>
        <end position="248"/>
    </location>
</feature>
<dbReference type="PANTHER" id="PTHR11360:SF284">
    <property type="entry name" value="EG:103B4.3 PROTEIN-RELATED"/>
    <property type="match status" value="1"/>
</dbReference>
<evidence type="ECO:0000259" key="5">
    <source>
        <dbReference type="PROSITE" id="PS50850"/>
    </source>
</evidence>
<evidence type="ECO:0000256" key="1">
    <source>
        <dbReference type="ARBA" id="ARBA00022692"/>
    </source>
</evidence>
<dbReference type="RefSeq" id="WP_100140762.1">
    <property type="nucleotide sequence ID" value="NZ_MEIL01000023.1"/>
</dbReference>
<dbReference type="Proteomes" id="UP000230202">
    <property type="component" value="Unassembled WGS sequence"/>
</dbReference>
<evidence type="ECO:0000313" key="6">
    <source>
        <dbReference type="EMBL" id="PIT39992.1"/>
    </source>
</evidence>
<feature type="transmembrane region" description="Helical" evidence="4">
    <location>
        <begin position="387"/>
        <end position="409"/>
    </location>
</feature>
<dbReference type="AlphaFoldDB" id="A0A2N9X7Y3"/>
<evidence type="ECO:0000256" key="4">
    <source>
        <dbReference type="SAM" id="Phobius"/>
    </source>
</evidence>
<proteinExistence type="predicted"/>
<keyword evidence="2 4" id="KW-1133">Transmembrane helix</keyword>
<accession>A0A2N9X7Y3</accession>
<dbReference type="InterPro" id="IPR036259">
    <property type="entry name" value="MFS_trans_sf"/>
</dbReference>
<dbReference type="PANTHER" id="PTHR11360">
    <property type="entry name" value="MONOCARBOXYLATE TRANSPORTER"/>
    <property type="match status" value="1"/>
</dbReference>